<accession>A0ACB9HKP2</accession>
<protein>
    <submittedName>
        <fullName evidence="1">Uncharacterized protein</fullName>
    </submittedName>
</protein>
<reference evidence="1 2" key="2">
    <citation type="journal article" date="2022" name="Mol. Ecol. Resour.">
        <title>The genomes of chicory, endive, great burdock and yacon provide insights into Asteraceae paleo-polyploidization history and plant inulin production.</title>
        <authorList>
            <person name="Fan W."/>
            <person name="Wang S."/>
            <person name="Wang H."/>
            <person name="Wang A."/>
            <person name="Jiang F."/>
            <person name="Liu H."/>
            <person name="Zhao H."/>
            <person name="Xu D."/>
            <person name="Zhang Y."/>
        </authorList>
    </citation>
    <scope>NUCLEOTIDE SEQUENCE [LARGE SCALE GENOMIC DNA]</scope>
    <source>
        <strain evidence="2">cv. Yunnan</strain>
        <tissue evidence="1">Leaves</tissue>
    </source>
</reference>
<gene>
    <name evidence="1" type="ORF">L1987_38702</name>
</gene>
<organism evidence="1 2">
    <name type="scientific">Smallanthus sonchifolius</name>
    <dbReference type="NCBI Taxonomy" id="185202"/>
    <lineage>
        <taxon>Eukaryota</taxon>
        <taxon>Viridiplantae</taxon>
        <taxon>Streptophyta</taxon>
        <taxon>Embryophyta</taxon>
        <taxon>Tracheophyta</taxon>
        <taxon>Spermatophyta</taxon>
        <taxon>Magnoliopsida</taxon>
        <taxon>eudicotyledons</taxon>
        <taxon>Gunneridae</taxon>
        <taxon>Pentapetalae</taxon>
        <taxon>asterids</taxon>
        <taxon>campanulids</taxon>
        <taxon>Asterales</taxon>
        <taxon>Asteraceae</taxon>
        <taxon>Asteroideae</taxon>
        <taxon>Heliantheae alliance</taxon>
        <taxon>Millerieae</taxon>
        <taxon>Smallanthus</taxon>
    </lineage>
</organism>
<dbReference type="Proteomes" id="UP001056120">
    <property type="component" value="Linkage Group LG12"/>
</dbReference>
<dbReference type="EMBL" id="CM042029">
    <property type="protein sequence ID" value="KAI3796041.1"/>
    <property type="molecule type" value="Genomic_DNA"/>
</dbReference>
<comment type="caution">
    <text evidence="1">The sequence shown here is derived from an EMBL/GenBank/DDBJ whole genome shotgun (WGS) entry which is preliminary data.</text>
</comment>
<reference evidence="2" key="1">
    <citation type="journal article" date="2022" name="Mol. Ecol. Resour.">
        <title>The genomes of chicory, endive, great burdock and yacon provide insights into Asteraceae palaeo-polyploidization history and plant inulin production.</title>
        <authorList>
            <person name="Fan W."/>
            <person name="Wang S."/>
            <person name="Wang H."/>
            <person name="Wang A."/>
            <person name="Jiang F."/>
            <person name="Liu H."/>
            <person name="Zhao H."/>
            <person name="Xu D."/>
            <person name="Zhang Y."/>
        </authorList>
    </citation>
    <scope>NUCLEOTIDE SEQUENCE [LARGE SCALE GENOMIC DNA]</scope>
    <source>
        <strain evidence="2">cv. Yunnan</strain>
    </source>
</reference>
<name>A0ACB9HKP2_9ASTR</name>
<evidence type="ECO:0000313" key="2">
    <source>
        <dbReference type="Proteomes" id="UP001056120"/>
    </source>
</evidence>
<sequence length="241" mass="27508">MGLTLYLGIERRNIACHKSEVRFGTLLREGRLASRAFRDEAFWCSILEGSKSVSTRSGEDIQFKLRNEKPSNEGSVECKWTKSTTCSTTMIPPPISAPTRHAQRFFPFIESDRHPPFSTADHHYRHRRRIAIIISHKIVKRSANPNSFVAIVGVIDQELSLDGFSSHPPRFLRKNTALEALMHNATVATNESRVPDILNSVRIMPKLLCNITCQLSIDEYNLVFKMSQFRTVVTIYTKQFL</sequence>
<proteinExistence type="predicted"/>
<keyword evidence="2" id="KW-1185">Reference proteome</keyword>
<evidence type="ECO:0000313" key="1">
    <source>
        <dbReference type="EMBL" id="KAI3796041.1"/>
    </source>
</evidence>